<dbReference type="InterPro" id="IPR000504">
    <property type="entry name" value="RRM_dom"/>
</dbReference>
<feature type="region of interest" description="Disordered" evidence="2">
    <location>
        <begin position="203"/>
        <end position="318"/>
    </location>
</feature>
<keyword evidence="6" id="KW-1185">Reference proteome</keyword>
<proteinExistence type="predicted"/>
<dbReference type="SMART" id="SM00360">
    <property type="entry name" value="RRM"/>
    <property type="match status" value="1"/>
</dbReference>
<dbReference type="InterPro" id="IPR035979">
    <property type="entry name" value="RBD_domain_sf"/>
</dbReference>
<dbReference type="Pfam" id="PF01480">
    <property type="entry name" value="PWI"/>
    <property type="match status" value="1"/>
</dbReference>
<evidence type="ECO:0008006" key="7">
    <source>
        <dbReference type="Google" id="ProtNLM"/>
    </source>
</evidence>
<dbReference type="SUPFAM" id="SSF54928">
    <property type="entry name" value="RNA-binding domain, RBD"/>
    <property type="match status" value="1"/>
</dbReference>
<evidence type="ECO:0000313" key="5">
    <source>
        <dbReference type="EMBL" id="EMD39604.1"/>
    </source>
</evidence>
<evidence type="ECO:0000259" key="3">
    <source>
        <dbReference type="PROSITE" id="PS50102"/>
    </source>
</evidence>
<name>M2PSG5_CERS8</name>
<dbReference type="AlphaFoldDB" id="M2PSG5"/>
<dbReference type="OrthoDB" id="6275295at2759"/>
<protein>
    <recommendedName>
        <fullName evidence="7">PWI domain-containing protein</fullName>
    </recommendedName>
</protein>
<dbReference type="InterPro" id="IPR012677">
    <property type="entry name" value="Nucleotide-bd_a/b_plait_sf"/>
</dbReference>
<evidence type="ECO:0000313" key="6">
    <source>
        <dbReference type="Proteomes" id="UP000016930"/>
    </source>
</evidence>
<accession>M2PSG5</accession>
<dbReference type="Pfam" id="PF00076">
    <property type="entry name" value="RRM_1"/>
    <property type="match status" value="1"/>
</dbReference>
<dbReference type="PROSITE" id="PS51025">
    <property type="entry name" value="PWI"/>
    <property type="match status" value="1"/>
</dbReference>
<dbReference type="InterPro" id="IPR052768">
    <property type="entry name" value="RBM25"/>
</dbReference>
<dbReference type="InterPro" id="IPR002483">
    <property type="entry name" value="PWI_dom"/>
</dbReference>
<dbReference type="InterPro" id="IPR034268">
    <property type="entry name" value="RBM25_RRM"/>
</dbReference>
<organism evidence="5 6">
    <name type="scientific">Ceriporiopsis subvermispora (strain B)</name>
    <name type="common">White-rot fungus</name>
    <name type="synonym">Gelatoporia subvermispora</name>
    <dbReference type="NCBI Taxonomy" id="914234"/>
    <lineage>
        <taxon>Eukaryota</taxon>
        <taxon>Fungi</taxon>
        <taxon>Dikarya</taxon>
        <taxon>Basidiomycota</taxon>
        <taxon>Agaricomycotina</taxon>
        <taxon>Agaricomycetes</taxon>
        <taxon>Polyporales</taxon>
        <taxon>Gelatoporiaceae</taxon>
        <taxon>Gelatoporia</taxon>
    </lineage>
</organism>
<feature type="compositionally biased region" description="Basic and acidic residues" evidence="2">
    <location>
        <begin position="291"/>
        <end position="318"/>
    </location>
</feature>
<dbReference type="Gene3D" id="3.30.70.330">
    <property type="match status" value="1"/>
</dbReference>
<dbReference type="STRING" id="914234.M2PSG5"/>
<dbReference type="SMART" id="SM00311">
    <property type="entry name" value="PWI"/>
    <property type="match status" value="1"/>
</dbReference>
<evidence type="ECO:0000256" key="1">
    <source>
        <dbReference type="PROSITE-ProRule" id="PRU00176"/>
    </source>
</evidence>
<dbReference type="PANTHER" id="PTHR18806:SF4">
    <property type="entry name" value="RNA-BINDING PROTEIN 25"/>
    <property type="match status" value="1"/>
</dbReference>
<reference evidence="5 6" key="1">
    <citation type="journal article" date="2012" name="Proc. Natl. Acad. Sci. U.S.A.">
        <title>Comparative genomics of Ceriporiopsis subvermispora and Phanerochaete chrysosporium provide insight into selective ligninolysis.</title>
        <authorList>
            <person name="Fernandez-Fueyo E."/>
            <person name="Ruiz-Duenas F.J."/>
            <person name="Ferreira P."/>
            <person name="Floudas D."/>
            <person name="Hibbett D.S."/>
            <person name="Canessa P."/>
            <person name="Larrondo L.F."/>
            <person name="James T.Y."/>
            <person name="Seelenfreund D."/>
            <person name="Lobos S."/>
            <person name="Polanco R."/>
            <person name="Tello M."/>
            <person name="Honda Y."/>
            <person name="Watanabe T."/>
            <person name="Watanabe T."/>
            <person name="Ryu J.S."/>
            <person name="Kubicek C.P."/>
            <person name="Schmoll M."/>
            <person name="Gaskell J."/>
            <person name="Hammel K.E."/>
            <person name="St John F.J."/>
            <person name="Vanden Wymelenberg A."/>
            <person name="Sabat G."/>
            <person name="Splinter BonDurant S."/>
            <person name="Syed K."/>
            <person name="Yadav J.S."/>
            <person name="Doddapaneni H."/>
            <person name="Subramanian V."/>
            <person name="Lavin J.L."/>
            <person name="Oguiza J.A."/>
            <person name="Perez G."/>
            <person name="Pisabarro A.G."/>
            <person name="Ramirez L."/>
            <person name="Santoyo F."/>
            <person name="Master E."/>
            <person name="Coutinho P.M."/>
            <person name="Henrissat B."/>
            <person name="Lombard V."/>
            <person name="Magnuson J.K."/>
            <person name="Kuees U."/>
            <person name="Hori C."/>
            <person name="Igarashi K."/>
            <person name="Samejima M."/>
            <person name="Held B.W."/>
            <person name="Barry K.W."/>
            <person name="LaButti K.M."/>
            <person name="Lapidus A."/>
            <person name="Lindquist E.A."/>
            <person name="Lucas S.M."/>
            <person name="Riley R."/>
            <person name="Salamov A.A."/>
            <person name="Hoffmeister D."/>
            <person name="Schwenk D."/>
            <person name="Hadar Y."/>
            <person name="Yarden O."/>
            <person name="de Vries R.P."/>
            <person name="Wiebenga A."/>
            <person name="Stenlid J."/>
            <person name="Eastwood D."/>
            <person name="Grigoriev I.V."/>
            <person name="Berka R.M."/>
            <person name="Blanchette R.A."/>
            <person name="Kersten P."/>
            <person name="Martinez A.T."/>
            <person name="Vicuna R."/>
            <person name="Cullen D."/>
        </authorList>
    </citation>
    <scope>NUCLEOTIDE SEQUENCE [LARGE SCALE GENOMIC DNA]</scope>
    <source>
        <strain evidence="5 6">B</strain>
    </source>
</reference>
<sequence length="603" mass="67708">MPSYGQGPSISALAAQQQMVHGGFVPPQPKPVTLFIGSISGGITDAFLNQLLAACGPISSFKRLITPANKPQGFGFAEFQDPDGALRAMNLLNNVELPALEDGCVNKKLLVKADEKTKMFLDAYQAQKMVTNADEEAVKQAKAKVDAFLADINKKSQEATSSGLIDKEKYVIPPHLHDLQEADLPEQQRGLVMTEIAQFRERAAKREREKMRDVQAAVPTILGAPSGPKVREWGKGQPSGQDSPQGASKGPQGFGKGAQGYNKPVGFVKAESGSPAPESKAGRPYTDEELEQQRKEARRKDEEASFRDRERRYEPRERARIQALERAIARERAVKDAEERDRGEMRTRLEVWDDDESDELFYTDRARWRAMRSRRLAAEQAADDESRMYEEREAENLRRESEAFLERQMDEMQALQEEQRKAGMLLDDGAPVKLSVSLAAATAPKAETGPKDKAAVFGQEEEEEEGVHKRKAPLVPLDLAESGEKAQEKLMKIKESVPHDKDTLFKAKVRWDGLSDTMIDRKLEPLVKRQLTKYLGELEDEDLVMFVVEHLKDHKGPQKLIEGVEPVLEEEAIEFTISLWRQIIFESMAYAEGLHTERLMVDD</sequence>
<evidence type="ECO:0000259" key="4">
    <source>
        <dbReference type="PROSITE" id="PS51025"/>
    </source>
</evidence>
<feature type="domain" description="PWI" evidence="4">
    <location>
        <begin position="502"/>
        <end position="600"/>
    </location>
</feature>
<dbReference type="CDD" id="cd12446">
    <property type="entry name" value="RRM_RBM25"/>
    <property type="match status" value="1"/>
</dbReference>
<feature type="compositionally biased region" description="Basic and acidic residues" evidence="2">
    <location>
        <begin position="203"/>
        <end position="213"/>
    </location>
</feature>
<dbReference type="PROSITE" id="PS50102">
    <property type="entry name" value="RRM"/>
    <property type="match status" value="1"/>
</dbReference>
<dbReference type="HOGENOM" id="CLU_009938_1_1_1"/>
<dbReference type="PANTHER" id="PTHR18806">
    <property type="entry name" value="RBM25 PROTEIN"/>
    <property type="match status" value="1"/>
</dbReference>
<dbReference type="Gene3D" id="1.20.1390.10">
    <property type="entry name" value="PWI domain"/>
    <property type="match status" value="1"/>
</dbReference>
<evidence type="ECO:0000256" key="2">
    <source>
        <dbReference type="SAM" id="MobiDB-lite"/>
    </source>
</evidence>
<dbReference type="GO" id="GO:0003729">
    <property type="term" value="F:mRNA binding"/>
    <property type="evidence" value="ECO:0007669"/>
    <property type="project" value="TreeGrafter"/>
</dbReference>
<gene>
    <name evidence="5" type="ORF">CERSUDRAFT_80988</name>
</gene>
<dbReference type="GO" id="GO:0005681">
    <property type="term" value="C:spliceosomal complex"/>
    <property type="evidence" value="ECO:0007669"/>
    <property type="project" value="TreeGrafter"/>
</dbReference>
<dbReference type="Proteomes" id="UP000016930">
    <property type="component" value="Unassembled WGS sequence"/>
</dbReference>
<keyword evidence="1" id="KW-0694">RNA-binding</keyword>
<dbReference type="EMBL" id="KB445793">
    <property type="protein sequence ID" value="EMD39604.1"/>
    <property type="molecule type" value="Genomic_DNA"/>
</dbReference>
<feature type="domain" description="RRM" evidence="3">
    <location>
        <begin position="32"/>
        <end position="116"/>
    </location>
</feature>